<dbReference type="EMBL" id="CP107246">
    <property type="protein sequence ID" value="WIM06672.1"/>
    <property type="molecule type" value="Genomic_DNA"/>
</dbReference>
<dbReference type="SMART" id="SM00304">
    <property type="entry name" value="HAMP"/>
    <property type="match status" value="1"/>
</dbReference>
<dbReference type="PROSITE" id="PS50111">
    <property type="entry name" value="CHEMOTAXIS_TRANSDUC_2"/>
    <property type="match status" value="1"/>
</dbReference>
<dbReference type="PRINTS" id="PR00260">
    <property type="entry name" value="CHEMTRNSDUCR"/>
</dbReference>
<dbReference type="PANTHER" id="PTHR32089:SF112">
    <property type="entry name" value="LYSOZYME-LIKE PROTEIN-RELATED"/>
    <property type="match status" value="1"/>
</dbReference>
<dbReference type="PANTHER" id="PTHR32089">
    <property type="entry name" value="METHYL-ACCEPTING CHEMOTAXIS PROTEIN MCPB"/>
    <property type="match status" value="1"/>
</dbReference>
<feature type="region of interest" description="Disordered" evidence="5">
    <location>
        <begin position="315"/>
        <end position="336"/>
    </location>
</feature>
<keyword evidence="6" id="KW-0812">Transmembrane</keyword>
<dbReference type="InterPro" id="IPR004090">
    <property type="entry name" value="Chemotax_Me-accpt_rcpt"/>
</dbReference>
<dbReference type="Pfam" id="PF00672">
    <property type="entry name" value="HAMP"/>
    <property type="match status" value="1"/>
</dbReference>
<evidence type="ECO:0000256" key="2">
    <source>
        <dbReference type="ARBA" id="ARBA00023224"/>
    </source>
</evidence>
<protein>
    <submittedName>
        <fullName evidence="9">Methyl-accepting chemotaxis protein</fullName>
    </submittedName>
</protein>
<dbReference type="KEGG" id="npv:OHM77_05235"/>
<dbReference type="Proteomes" id="UP001234916">
    <property type="component" value="Chromosome"/>
</dbReference>
<dbReference type="GO" id="GO:0004888">
    <property type="term" value="F:transmembrane signaling receptor activity"/>
    <property type="evidence" value="ECO:0007669"/>
    <property type="project" value="InterPro"/>
</dbReference>
<evidence type="ECO:0000256" key="1">
    <source>
        <dbReference type="ARBA" id="ARBA00004370"/>
    </source>
</evidence>
<feature type="domain" description="Methyl-accepting transducer" evidence="7">
    <location>
        <begin position="268"/>
        <end position="504"/>
    </location>
</feature>
<feature type="domain" description="HAMP" evidence="8">
    <location>
        <begin position="209"/>
        <end position="263"/>
    </location>
</feature>
<evidence type="ECO:0000259" key="7">
    <source>
        <dbReference type="PROSITE" id="PS50111"/>
    </source>
</evidence>
<evidence type="ECO:0000256" key="5">
    <source>
        <dbReference type="SAM" id="MobiDB-lite"/>
    </source>
</evidence>
<evidence type="ECO:0000313" key="9">
    <source>
        <dbReference type="EMBL" id="WIM06672.1"/>
    </source>
</evidence>
<name>A0AA49IXK3_9PROT</name>
<dbReference type="InterPro" id="IPR003660">
    <property type="entry name" value="HAMP_dom"/>
</dbReference>
<dbReference type="SUPFAM" id="SSF58104">
    <property type="entry name" value="Methyl-accepting chemotaxis protein (MCP) signaling domain"/>
    <property type="match status" value="1"/>
</dbReference>
<keyword evidence="6" id="KW-0472">Membrane</keyword>
<evidence type="ECO:0000256" key="4">
    <source>
        <dbReference type="PROSITE-ProRule" id="PRU00284"/>
    </source>
</evidence>
<dbReference type="Gene3D" id="1.10.287.950">
    <property type="entry name" value="Methyl-accepting chemotaxis protein"/>
    <property type="match status" value="1"/>
</dbReference>
<dbReference type="GO" id="GO:0006935">
    <property type="term" value="P:chemotaxis"/>
    <property type="evidence" value="ECO:0007669"/>
    <property type="project" value="InterPro"/>
</dbReference>
<proteinExistence type="inferred from homology"/>
<evidence type="ECO:0000256" key="6">
    <source>
        <dbReference type="SAM" id="Phobius"/>
    </source>
</evidence>
<dbReference type="AlphaFoldDB" id="A0AA49IXK3"/>
<dbReference type="FunFam" id="1.10.287.950:FF:000001">
    <property type="entry name" value="Methyl-accepting chemotaxis sensory transducer"/>
    <property type="match status" value="1"/>
</dbReference>
<dbReference type="GO" id="GO:0016020">
    <property type="term" value="C:membrane"/>
    <property type="evidence" value="ECO:0007669"/>
    <property type="project" value="UniProtKB-SubCell"/>
</dbReference>
<keyword evidence="6" id="KW-1133">Transmembrane helix</keyword>
<dbReference type="PROSITE" id="PS50885">
    <property type="entry name" value="HAMP"/>
    <property type="match status" value="1"/>
</dbReference>
<comment type="similarity">
    <text evidence="3">Belongs to the methyl-accepting chemotaxis (MCP) protein family.</text>
</comment>
<gene>
    <name evidence="9" type="ORF">OHM77_05235</name>
</gene>
<keyword evidence="2 4" id="KW-0807">Transducer</keyword>
<dbReference type="Pfam" id="PF00015">
    <property type="entry name" value="MCPsignal"/>
    <property type="match status" value="1"/>
</dbReference>
<dbReference type="Gene3D" id="3.30.450.290">
    <property type="match status" value="1"/>
</dbReference>
<feature type="compositionally biased region" description="Basic and acidic residues" evidence="5">
    <location>
        <begin position="319"/>
        <end position="334"/>
    </location>
</feature>
<dbReference type="CDD" id="cd06225">
    <property type="entry name" value="HAMP"/>
    <property type="match status" value="1"/>
</dbReference>
<evidence type="ECO:0000259" key="8">
    <source>
        <dbReference type="PROSITE" id="PS50885"/>
    </source>
</evidence>
<dbReference type="SMART" id="SM00283">
    <property type="entry name" value="MA"/>
    <property type="match status" value="1"/>
</dbReference>
<dbReference type="GO" id="GO:0007165">
    <property type="term" value="P:signal transduction"/>
    <property type="evidence" value="ECO:0007669"/>
    <property type="project" value="UniProtKB-KW"/>
</dbReference>
<reference evidence="9" key="1">
    <citation type="journal article" date="2023" name="Nat. Microbiol.">
        <title>Enrichment and characterization of a nitric oxide-reducing microbial community in a continuous bioreactor.</title>
        <authorList>
            <person name="Garrido-Amador P."/>
            <person name="Stortenbeker N."/>
            <person name="Wessels H.J.C.T."/>
            <person name="Speth D.R."/>
            <person name="Garcia-Heredia I."/>
            <person name="Kartal B."/>
        </authorList>
    </citation>
    <scope>NUCLEOTIDE SEQUENCE</scope>
    <source>
        <strain evidence="9">MAG1</strain>
    </source>
</reference>
<feature type="transmembrane region" description="Helical" evidence="6">
    <location>
        <begin position="189"/>
        <end position="207"/>
    </location>
</feature>
<evidence type="ECO:0000256" key="3">
    <source>
        <dbReference type="ARBA" id="ARBA00029447"/>
    </source>
</evidence>
<dbReference type="InterPro" id="IPR004089">
    <property type="entry name" value="MCPsignal_dom"/>
</dbReference>
<comment type="subcellular location">
    <subcellularLocation>
        <location evidence="1">Membrane</location>
    </subcellularLocation>
</comment>
<accession>A0AA49IXK3</accession>
<sequence>MFRIVDLKIWLRLTGVIWVMLIIAWTSLIFWESHVNRQTAIDQARSFSLSMHEATMAGLTGMMLTGSIGQREVFLDQIKQLSVIRDLSVIRGEAVSKQFGAGNPKDTVQADAEEQQAMASGKEFSAVQSDGKGEYLRVVRPAIAKKNYLGKDCLMCHQVPEGTVLGAVSMKISLDGVNEAVSTQRVKSLLAALLMSIPLLAFIYIFVSNVVTKPLDKMVAGLRDIASGEGDLTRRLEVRSKDEIGQASSVFNDMMANFGALVRHVSEAASEVSVAARQLSANADQVASGSHRQKDISAAATGSVEQMAASIGSIAQSTEEVHQQSRESLRRSEEGNESLSQLIGEISVVENTVQEIADSVHQFVRSTETITSMTRQVKDIADQTNLLALNAAIEAARAGEQGRGFAVVADEVRKLAEKSASSASEIDAITRTLSDQSEQVQRSIQNGLAHLTASQESMETVASVLSEAGASVNQVGQGLDAIASAAEEQRRVSSEVAGNIDSIATMARENDEVIERTAAATRRLENLADNLQNIVGRFRT</sequence>
<feature type="transmembrane region" description="Helical" evidence="6">
    <location>
        <begin position="9"/>
        <end position="31"/>
    </location>
</feature>
<organism evidence="9">
    <name type="scientific">Candidatus Nitricoxidivorans perseverans</name>
    <dbReference type="NCBI Taxonomy" id="2975601"/>
    <lineage>
        <taxon>Bacteria</taxon>
        <taxon>Pseudomonadati</taxon>
        <taxon>Pseudomonadota</taxon>
        <taxon>Betaproteobacteria</taxon>
        <taxon>Nitrosomonadales</taxon>
        <taxon>Sterolibacteriaceae</taxon>
        <taxon>Candidatus Nitricoxidivorans</taxon>
    </lineage>
</organism>